<keyword evidence="1" id="KW-0812">Transmembrane</keyword>
<sequence>MSAYAHQMERQLSSQSLSSRGGSEHGSQYTVESGFYMTTFAAVIFIGGLITVGVLLITLLVTLAVMLQSCQNRSSGVVELTKSSGDNNYCKLFALHAELNSLEADNLPEICRGLAIRYIKEGQFARDLNLSIQIVESYFNTLTPSYNGLDVVLMDIDDIFASSSKYSNLLIDRVNVHGYIECIEEAKHLKHMFTLKLFMKLQVRGWPVILLSRKHEGQRNATTELLISAGYRGWSSLIMRLDNEMQMDSREYLSRRRTILQKEGFHITGLISNQMDALIGQSLGKRVFKIPNPLYYSFDHQIESTKFAS</sequence>
<evidence type="ECO:0000256" key="1">
    <source>
        <dbReference type="SAM" id="Phobius"/>
    </source>
</evidence>
<protein>
    <recommendedName>
        <fullName evidence="4">Acid phosphatase</fullName>
    </recommendedName>
</protein>
<dbReference type="Pfam" id="PF03767">
    <property type="entry name" value="Acid_phosphat_B"/>
    <property type="match status" value="1"/>
</dbReference>
<dbReference type="AlphaFoldDB" id="A0AAP0LX36"/>
<reference evidence="2 3" key="1">
    <citation type="submission" date="2024-05" db="EMBL/GenBank/DDBJ databases">
        <title>Haplotype-resolved chromosome-level genome assembly of Huyou (Citrus changshanensis).</title>
        <authorList>
            <person name="Miao C."/>
            <person name="Chen W."/>
            <person name="Wu Y."/>
            <person name="Wang L."/>
            <person name="Zhao S."/>
            <person name="Grierson D."/>
            <person name="Xu C."/>
            <person name="Chen K."/>
        </authorList>
    </citation>
    <scope>NUCLEOTIDE SEQUENCE [LARGE SCALE GENOMIC DNA]</scope>
    <source>
        <strain evidence="2">01-14</strain>
        <tissue evidence="2">Leaf</tissue>
    </source>
</reference>
<evidence type="ECO:0008006" key="4">
    <source>
        <dbReference type="Google" id="ProtNLM"/>
    </source>
</evidence>
<keyword evidence="3" id="KW-1185">Reference proteome</keyword>
<name>A0AAP0LX36_9ROSI</name>
<evidence type="ECO:0000313" key="2">
    <source>
        <dbReference type="EMBL" id="KAK9186564.1"/>
    </source>
</evidence>
<proteinExistence type="predicted"/>
<gene>
    <name evidence="2" type="ORF">WN944_017952</name>
</gene>
<dbReference type="PANTHER" id="PTHR31284">
    <property type="entry name" value="ACID PHOSPHATASE-LIKE PROTEIN"/>
    <property type="match status" value="1"/>
</dbReference>
<dbReference type="PANTHER" id="PTHR31284:SF22">
    <property type="entry name" value="ACID PHOSPHATASE"/>
    <property type="match status" value="1"/>
</dbReference>
<accession>A0AAP0LX36</accession>
<keyword evidence="1" id="KW-0472">Membrane</keyword>
<feature type="transmembrane region" description="Helical" evidence="1">
    <location>
        <begin position="40"/>
        <end position="65"/>
    </location>
</feature>
<evidence type="ECO:0000313" key="3">
    <source>
        <dbReference type="Proteomes" id="UP001428341"/>
    </source>
</evidence>
<dbReference type="InterPro" id="IPR005519">
    <property type="entry name" value="Acid_phosphat_B-like"/>
</dbReference>
<dbReference type="Gene3D" id="3.40.50.1000">
    <property type="entry name" value="HAD superfamily/HAD-like"/>
    <property type="match status" value="1"/>
</dbReference>
<keyword evidence="1" id="KW-1133">Transmembrane helix</keyword>
<dbReference type="InterPro" id="IPR023214">
    <property type="entry name" value="HAD_sf"/>
</dbReference>
<dbReference type="EMBL" id="JBCGBO010000007">
    <property type="protein sequence ID" value="KAK9186564.1"/>
    <property type="molecule type" value="Genomic_DNA"/>
</dbReference>
<dbReference type="Proteomes" id="UP001428341">
    <property type="component" value="Unassembled WGS sequence"/>
</dbReference>
<comment type="caution">
    <text evidence="2">The sequence shown here is derived from an EMBL/GenBank/DDBJ whole genome shotgun (WGS) entry which is preliminary data.</text>
</comment>
<organism evidence="2 3">
    <name type="scientific">Citrus x changshan-huyou</name>
    <dbReference type="NCBI Taxonomy" id="2935761"/>
    <lineage>
        <taxon>Eukaryota</taxon>
        <taxon>Viridiplantae</taxon>
        <taxon>Streptophyta</taxon>
        <taxon>Embryophyta</taxon>
        <taxon>Tracheophyta</taxon>
        <taxon>Spermatophyta</taxon>
        <taxon>Magnoliopsida</taxon>
        <taxon>eudicotyledons</taxon>
        <taxon>Gunneridae</taxon>
        <taxon>Pentapetalae</taxon>
        <taxon>rosids</taxon>
        <taxon>malvids</taxon>
        <taxon>Sapindales</taxon>
        <taxon>Rutaceae</taxon>
        <taxon>Aurantioideae</taxon>
        <taxon>Citrus</taxon>
    </lineage>
</organism>